<dbReference type="RefSeq" id="WP_217848126.1">
    <property type="nucleotide sequence ID" value="NZ_CP077073.1"/>
</dbReference>
<evidence type="ECO:0000313" key="1">
    <source>
        <dbReference type="EMBL" id="QXH33754.1"/>
    </source>
</evidence>
<name>A0ABX8M3V3_9PSED</name>
<gene>
    <name evidence="1" type="ORF">KSS95_16430</name>
</gene>
<evidence type="ECO:0000313" key="2">
    <source>
        <dbReference type="Proteomes" id="UP001047646"/>
    </source>
</evidence>
<reference evidence="1" key="1">
    <citation type="journal article" date="2021" name="Microorganisms">
        <title>The Ever-Expanding Pseudomonas Genus: Description of 43 New Species and Partition of the Pseudomonas putida Group.</title>
        <authorList>
            <person name="Girard L."/>
            <person name="Lood C."/>
            <person name="Hofte M."/>
            <person name="Vandamme P."/>
            <person name="Rokni-Zadeh H."/>
            <person name="van Noort V."/>
            <person name="Lavigne R."/>
            <person name="De Mot R."/>
        </authorList>
    </citation>
    <scope>NUCLEOTIDE SEQUENCE</scope>
    <source>
        <strain evidence="1">COW39</strain>
    </source>
</reference>
<proteinExistence type="predicted"/>
<organism evidence="1 2">
    <name type="scientific">Pseudomonas muyukensis</name>
    <dbReference type="NCBI Taxonomy" id="2842357"/>
    <lineage>
        <taxon>Bacteria</taxon>
        <taxon>Pseudomonadati</taxon>
        <taxon>Pseudomonadota</taxon>
        <taxon>Gammaproteobacteria</taxon>
        <taxon>Pseudomonadales</taxon>
        <taxon>Pseudomonadaceae</taxon>
        <taxon>Pseudomonas</taxon>
    </lineage>
</organism>
<dbReference type="Proteomes" id="UP001047646">
    <property type="component" value="Chromosome"/>
</dbReference>
<protein>
    <submittedName>
        <fullName evidence="1">Uncharacterized protein</fullName>
    </submittedName>
</protein>
<sequence length="468" mass="50998">MSTTHDQAMHYIYQQVLQRLLDHMNQAQRASVQLLVQRMLVMGGGADNIGAFRVLVLQGLDSRSTHLLACLRAAQLIIALRHAGTFRLQVLVARLPGLDGEALALHERCFSALFLQDDPRVELLRADGGQLGPFGARSACSPSQTREAGQAWLLFGHLTGALPAALLGARGYVELAASLAQALGDEDGANLLVSAIAPMRLHHLMAWGRRCLRHTEHVTQSAGTDSVVSWAEGMRQLGDALSDPLCPPSAQPPAEGGRVVRVVSVEALLPHPEQAAPLERMLGRQLTDTCQPQGPAGLFDPLPLAHLHGLRAQAVEQRSYREGAQAYFTGLGEHAVAWPQGPVLRREAQERLGDAYGVGEKQLQCLLFKPFDAHGRNLEAFVSSCHPNMRVALPYLHRALQGRSCPGPVSQWLTETSGLTLVQLRAVYAGTVRPEARRLYRLLAQRDLWLRRVADLACCQGRGQRSAV</sequence>
<keyword evidence="2" id="KW-1185">Reference proteome</keyword>
<accession>A0ABX8M3V3</accession>
<dbReference type="EMBL" id="CP077073">
    <property type="protein sequence ID" value="QXH33754.1"/>
    <property type="molecule type" value="Genomic_DNA"/>
</dbReference>